<evidence type="ECO:0000313" key="9">
    <source>
        <dbReference type="Proteomes" id="UP000695000"/>
    </source>
</evidence>
<feature type="non-terminal residue" evidence="10">
    <location>
        <position position="244"/>
    </location>
</feature>
<dbReference type="InterPro" id="IPR022700">
    <property type="entry name" value="CLIP"/>
</dbReference>
<dbReference type="Pfam" id="PF00089">
    <property type="entry name" value="Trypsin"/>
    <property type="match status" value="1"/>
</dbReference>
<keyword evidence="6" id="KW-0964">Secreted</keyword>
<dbReference type="SMART" id="SM00680">
    <property type="entry name" value="CLIP"/>
    <property type="match status" value="1"/>
</dbReference>
<dbReference type="InterPro" id="IPR051333">
    <property type="entry name" value="CLIP_Serine_Protease"/>
</dbReference>
<dbReference type="Gene3D" id="3.30.1640.30">
    <property type="match status" value="1"/>
</dbReference>
<evidence type="ECO:0000313" key="10">
    <source>
        <dbReference type="RefSeq" id="XP_017767890.1"/>
    </source>
</evidence>
<evidence type="ECO:0000259" key="8">
    <source>
        <dbReference type="PROSITE" id="PS51888"/>
    </source>
</evidence>
<comment type="similarity">
    <text evidence="6">Belongs to the peptidase S1 family. CLIP subfamily.</text>
</comment>
<evidence type="ECO:0000256" key="2">
    <source>
        <dbReference type="ARBA" id="ARBA00022729"/>
    </source>
</evidence>
<accession>A0ABM1LZZ0</accession>
<dbReference type="InterPro" id="IPR038565">
    <property type="entry name" value="CLIP_sf"/>
</dbReference>
<reference evidence="10" key="1">
    <citation type="submission" date="2025-08" db="UniProtKB">
        <authorList>
            <consortium name="RefSeq"/>
        </authorList>
    </citation>
    <scope>IDENTIFICATION</scope>
    <source>
        <tissue evidence="10">Whole Larva</tissue>
    </source>
</reference>
<keyword evidence="1 6" id="KW-0645">Protease</keyword>
<comment type="domain">
    <text evidence="6">The clip domain consists of 35-55 residues which are 'knitted' together usually by 3 conserved disulfide bonds forming a clip-like compact structure.</text>
</comment>
<dbReference type="InterPro" id="IPR001314">
    <property type="entry name" value="Peptidase_S1A"/>
</dbReference>
<evidence type="ECO:0000256" key="6">
    <source>
        <dbReference type="RuleBase" id="RU366078"/>
    </source>
</evidence>
<evidence type="ECO:0000256" key="1">
    <source>
        <dbReference type="ARBA" id="ARBA00022670"/>
    </source>
</evidence>
<keyword evidence="9" id="KW-1185">Reference proteome</keyword>
<dbReference type="PANTHER" id="PTHR24260">
    <property type="match status" value="1"/>
</dbReference>
<dbReference type="PRINTS" id="PR00722">
    <property type="entry name" value="CHYMOTRYPSIN"/>
</dbReference>
<keyword evidence="2 6" id="KW-0732">Signal</keyword>
<proteinExistence type="inferred from homology"/>
<feature type="domain" description="Peptidase S1" evidence="7">
    <location>
        <begin position="116"/>
        <end position="244"/>
    </location>
</feature>
<sequence length="244" mass="27883">MQRHALLFSTILIVSSSRAEICATPDSKEGICYDIFQCPTVKHLFQKEELSVEDVKFLRRSRCSGELLICCQISNRTLEYELPEKPYKVQVEIRQDEKEDILPAKCGEQNILDDKIIGVLASIDEYPWMALLKYQTDQGSGYACGGALISMRYVLTAAHCIVGMFGKPIAVNLGEYDLSTERDCSYDYSDEGECAGPRQEIPIESIDVHPEYRRQNKNKLHDIALIRLQRVAMYTSRYHLLYNP</sequence>
<dbReference type="RefSeq" id="XP_017767890.1">
    <property type="nucleotide sequence ID" value="XM_017912401.1"/>
</dbReference>
<dbReference type="InterPro" id="IPR018114">
    <property type="entry name" value="TRYPSIN_HIS"/>
</dbReference>
<feature type="domain" description="Clip" evidence="8">
    <location>
        <begin position="21"/>
        <end position="71"/>
    </location>
</feature>
<evidence type="ECO:0000256" key="4">
    <source>
        <dbReference type="ARBA" id="ARBA00022825"/>
    </source>
</evidence>
<dbReference type="GeneID" id="108556331"/>
<dbReference type="SUPFAM" id="SSF50494">
    <property type="entry name" value="Trypsin-like serine proteases"/>
    <property type="match status" value="1"/>
</dbReference>
<dbReference type="InterPro" id="IPR001254">
    <property type="entry name" value="Trypsin_dom"/>
</dbReference>
<dbReference type="Pfam" id="PF12032">
    <property type="entry name" value="CLIP"/>
    <property type="match status" value="1"/>
</dbReference>
<comment type="subcellular location">
    <subcellularLocation>
        <location evidence="6">Secreted</location>
    </subcellularLocation>
</comment>
<evidence type="ECO:0000256" key="3">
    <source>
        <dbReference type="ARBA" id="ARBA00022801"/>
    </source>
</evidence>
<protein>
    <recommendedName>
        <fullName evidence="6">CLIP domain-containing serine protease</fullName>
        <ecNumber evidence="6">3.4.21.-</ecNumber>
    </recommendedName>
</protein>
<dbReference type="InterPro" id="IPR009003">
    <property type="entry name" value="Peptidase_S1_PA"/>
</dbReference>
<feature type="signal peptide" evidence="6">
    <location>
        <begin position="1"/>
        <end position="19"/>
    </location>
</feature>
<dbReference type="PROSITE" id="PS51888">
    <property type="entry name" value="CLIP"/>
    <property type="match status" value="1"/>
</dbReference>
<organism evidence="9 10">
    <name type="scientific">Nicrophorus vespilloides</name>
    <name type="common">Boreal carrion beetle</name>
    <dbReference type="NCBI Taxonomy" id="110193"/>
    <lineage>
        <taxon>Eukaryota</taxon>
        <taxon>Metazoa</taxon>
        <taxon>Ecdysozoa</taxon>
        <taxon>Arthropoda</taxon>
        <taxon>Hexapoda</taxon>
        <taxon>Insecta</taxon>
        <taxon>Pterygota</taxon>
        <taxon>Neoptera</taxon>
        <taxon>Endopterygota</taxon>
        <taxon>Coleoptera</taxon>
        <taxon>Polyphaga</taxon>
        <taxon>Staphyliniformia</taxon>
        <taxon>Silphidae</taxon>
        <taxon>Nicrophorinae</taxon>
        <taxon>Nicrophorus</taxon>
    </lineage>
</organism>
<evidence type="ECO:0000259" key="7">
    <source>
        <dbReference type="PROSITE" id="PS50240"/>
    </source>
</evidence>
<dbReference type="EC" id="3.4.21.-" evidence="6"/>
<keyword evidence="3 6" id="KW-0378">Hydrolase</keyword>
<dbReference type="PROSITE" id="PS00134">
    <property type="entry name" value="TRYPSIN_HIS"/>
    <property type="match status" value="1"/>
</dbReference>
<gene>
    <name evidence="10" type="primary">LOC108556331</name>
</gene>
<keyword evidence="4 6" id="KW-0720">Serine protease</keyword>
<feature type="chain" id="PRO_5044971964" description="CLIP domain-containing serine protease" evidence="6">
    <location>
        <begin position="20"/>
        <end position="244"/>
    </location>
</feature>
<dbReference type="Gene3D" id="2.40.10.10">
    <property type="entry name" value="Trypsin-like serine proteases"/>
    <property type="match status" value="1"/>
</dbReference>
<name>A0ABM1LZZ0_NICVS</name>
<dbReference type="Proteomes" id="UP000695000">
    <property type="component" value="Unplaced"/>
</dbReference>
<evidence type="ECO:0000256" key="5">
    <source>
        <dbReference type="ARBA" id="ARBA00023157"/>
    </source>
</evidence>
<dbReference type="PROSITE" id="PS50240">
    <property type="entry name" value="TRYPSIN_DOM"/>
    <property type="match status" value="1"/>
</dbReference>
<dbReference type="PANTHER" id="PTHR24260:SF145">
    <property type="entry name" value="FI17609P1-RELATED"/>
    <property type="match status" value="1"/>
</dbReference>
<dbReference type="InterPro" id="IPR043504">
    <property type="entry name" value="Peptidase_S1_PA_chymotrypsin"/>
</dbReference>
<keyword evidence="5" id="KW-1015">Disulfide bond</keyword>